<proteinExistence type="predicted"/>
<sequence length="164" mass="18015">MAMVTARSITLPSRPPCRRKDTITHWAAGALDPLTVSLIISIGTTLNRRQDILISSAQRDCTSVPAPTSSPHFPVSPHHSNNGATARRAARCVHRCIFCAACWLFWGLSASSMFSSPALSNLTADQLCFSHKFRGPPRLRGRLFWRMTGDCCYVVTAVGTRKTK</sequence>
<dbReference type="Proteomes" id="UP000800041">
    <property type="component" value="Unassembled WGS sequence"/>
</dbReference>
<evidence type="ECO:0000313" key="1">
    <source>
        <dbReference type="EMBL" id="KAF1985323.1"/>
    </source>
</evidence>
<keyword evidence="2" id="KW-1185">Reference proteome</keyword>
<organism evidence="1 2">
    <name type="scientific">Aulographum hederae CBS 113979</name>
    <dbReference type="NCBI Taxonomy" id="1176131"/>
    <lineage>
        <taxon>Eukaryota</taxon>
        <taxon>Fungi</taxon>
        <taxon>Dikarya</taxon>
        <taxon>Ascomycota</taxon>
        <taxon>Pezizomycotina</taxon>
        <taxon>Dothideomycetes</taxon>
        <taxon>Pleosporomycetidae</taxon>
        <taxon>Aulographales</taxon>
        <taxon>Aulographaceae</taxon>
    </lineage>
</organism>
<accession>A0A6G1GWI8</accession>
<reference evidence="1" key="1">
    <citation type="journal article" date="2020" name="Stud. Mycol.">
        <title>101 Dothideomycetes genomes: a test case for predicting lifestyles and emergence of pathogens.</title>
        <authorList>
            <person name="Haridas S."/>
            <person name="Albert R."/>
            <person name="Binder M."/>
            <person name="Bloem J."/>
            <person name="Labutti K."/>
            <person name="Salamov A."/>
            <person name="Andreopoulos B."/>
            <person name="Baker S."/>
            <person name="Barry K."/>
            <person name="Bills G."/>
            <person name="Bluhm B."/>
            <person name="Cannon C."/>
            <person name="Castanera R."/>
            <person name="Culley D."/>
            <person name="Daum C."/>
            <person name="Ezra D."/>
            <person name="Gonzalez J."/>
            <person name="Henrissat B."/>
            <person name="Kuo A."/>
            <person name="Liang C."/>
            <person name="Lipzen A."/>
            <person name="Lutzoni F."/>
            <person name="Magnuson J."/>
            <person name="Mondo S."/>
            <person name="Nolan M."/>
            <person name="Ohm R."/>
            <person name="Pangilinan J."/>
            <person name="Park H.-J."/>
            <person name="Ramirez L."/>
            <person name="Alfaro M."/>
            <person name="Sun H."/>
            <person name="Tritt A."/>
            <person name="Yoshinaga Y."/>
            <person name="Zwiers L.-H."/>
            <person name="Turgeon B."/>
            <person name="Goodwin S."/>
            <person name="Spatafora J."/>
            <person name="Crous P."/>
            <person name="Grigoriev I."/>
        </authorList>
    </citation>
    <scope>NUCLEOTIDE SEQUENCE</scope>
    <source>
        <strain evidence="1">CBS 113979</strain>
    </source>
</reference>
<name>A0A6G1GWI8_9PEZI</name>
<dbReference type="EMBL" id="ML977163">
    <property type="protein sequence ID" value="KAF1985323.1"/>
    <property type="molecule type" value="Genomic_DNA"/>
</dbReference>
<protein>
    <submittedName>
        <fullName evidence="1">Uncharacterized protein</fullName>
    </submittedName>
</protein>
<evidence type="ECO:0000313" key="2">
    <source>
        <dbReference type="Proteomes" id="UP000800041"/>
    </source>
</evidence>
<gene>
    <name evidence="1" type="ORF">K402DRAFT_115239</name>
</gene>
<dbReference type="AlphaFoldDB" id="A0A6G1GWI8"/>